<protein>
    <submittedName>
        <fullName evidence="1">Uncharacterized protein</fullName>
    </submittedName>
</protein>
<keyword evidence="2" id="KW-1185">Reference proteome</keyword>
<evidence type="ECO:0000313" key="1">
    <source>
        <dbReference type="EMBL" id="KAI3742566.1"/>
    </source>
</evidence>
<sequence>MNKHGQIPLKRRKMLLKQATYAHLKAGRGHSSTIVIWYLHRHMHPDVAYAYVRSIRPRVLLASAQRQAVEELIYLKVKKMQFSSNIWLGGSSQSCSMICRPLRFYQATEDVFTFDDGEVCIAATRCQVLAL</sequence>
<evidence type="ECO:0000313" key="2">
    <source>
        <dbReference type="Proteomes" id="UP001056120"/>
    </source>
</evidence>
<dbReference type="EMBL" id="CM042037">
    <property type="protein sequence ID" value="KAI3742566.1"/>
    <property type="molecule type" value="Genomic_DNA"/>
</dbReference>
<proteinExistence type="predicted"/>
<accession>A0ACB9D7X2</accession>
<comment type="caution">
    <text evidence="1">The sequence shown here is derived from an EMBL/GenBank/DDBJ whole genome shotgun (WGS) entry which is preliminary data.</text>
</comment>
<gene>
    <name evidence="1" type="ORF">L1987_60252</name>
</gene>
<organism evidence="1 2">
    <name type="scientific">Smallanthus sonchifolius</name>
    <dbReference type="NCBI Taxonomy" id="185202"/>
    <lineage>
        <taxon>Eukaryota</taxon>
        <taxon>Viridiplantae</taxon>
        <taxon>Streptophyta</taxon>
        <taxon>Embryophyta</taxon>
        <taxon>Tracheophyta</taxon>
        <taxon>Spermatophyta</taxon>
        <taxon>Magnoliopsida</taxon>
        <taxon>eudicotyledons</taxon>
        <taxon>Gunneridae</taxon>
        <taxon>Pentapetalae</taxon>
        <taxon>asterids</taxon>
        <taxon>campanulids</taxon>
        <taxon>Asterales</taxon>
        <taxon>Asteraceae</taxon>
        <taxon>Asteroideae</taxon>
        <taxon>Heliantheae alliance</taxon>
        <taxon>Millerieae</taxon>
        <taxon>Smallanthus</taxon>
    </lineage>
</organism>
<name>A0ACB9D7X2_9ASTR</name>
<reference evidence="1 2" key="2">
    <citation type="journal article" date="2022" name="Mol. Ecol. Resour.">
        <title>The genomes of chicory, endive, great burdock and yacon provide insights into Asteraceae paleo-polyploidization history and plant inulin production.</title>
        <authorList>
            <person name="Fan W."/>
            <person name="Wang S."/>
            <person name="Wang H."/>
            <person name="Wang A."/>
            <person name="Jiang F."/>
            <person name="Liu H."/>
            <person name="Zhao H."/>
            <person name="Xu D."/>
            <person name="Zhang Y."/>
        </authorList>
    </citation>
    <scope>NUCLEOTIDE SEQUENCE [LARGE SCALE GENOMIC DNA]</scope>
    <source>
        <strain evidence="2">cv. Yunnan</strain>
        <tissue evidence="1">Leaves</tissue>
    </source>
</reference>
<dbReference type="Proteomes" id="UP001056120">
    <property type="component" value="Linkage Group LG20"/>
</dbReference>
<reference evidence="2" key="1">
    <citation type="journal article" date="2022" name="Mol. Ecol. Resour.">
        <title>The genomes of chicory, endive, great burdock and yacon provide insights into Asteraceae palaeo-polyploidization history and plant inulin production.</title>
        <authorList>
            <person name="Fan W."/>
            <person name="Wang S."/>
            <person name="Wang H."/>
            <person name="Wang A."/>
            <person name="Jiang F."/>
            <person name="Liu H."/>
            <person name="Zhao H."/>
            <person name="Xu D."/>
            <person name="Zhang Y."/>
        </authorList>
    </citation>
    <scope>NUCLEOTIDE SEQUENCE [LARGE SCALE GENOMIC DNA]</scope>
    <source>
        <strain evidence="2">cv. Yunnan</strain>
    </source>
</reference>